<dbReference type="EMBL" id="JAUSQM010000001">
    <property type="protein sequence ID" value="MDP9821418.1"/>
    <property type="molecule type" value="Genomic_DNA"/>
</dbReference>
<evidence type="ECO:0000313" key="1">
    <source>
        <dbReference type="EMBL" id="MDP9821418.1"/>
    </source>
</evidence>
<evidence type="ECO:0000313" key="2">
    <source>
        <dbReference type="Proteomes" id="UP001240447"/>
    </source>
</evidence>
<keyword evidence="2" id="KW-1185">Reference proteome</keyword>
<dbReference type="RefSeq" id="WP_068120349.1">
    <property type="nucleotide sequence ID" value="NZ_CCXJ01000262.1"/>
</dbReference>
<proteinExistence type="predicted"/>
<comment type="caution">
    <text evidence="1">The sequence shown here is derived from an EMBL/GenBank/DDBJ whole genome shotgun (WGS) entry which is preliminary data.</text>
</comment>
<protein>
    <submittedName>
        <fullName evidence="1">Uncharacterized protein</fullName>
    </submittedName>
</protein>
<gene>
    <name evidence="1" type="ORF">J2S59_001227</name>
</gene>
<accession>A0ABT9NLZ9</accession>
<organism evidence="1 2">
    <name type="scientific">Nocardioides massiliensis</name>
    <dbReference type="NCBI Taxonomy" id="1325935"/>
    <lineage>
        <taxon>Bacteria</taxon>
        <taxon>Bacillati</taxon>
        <taxon>Actinomycetota</taxon>
        <taxon>Actinomycetes</taxon>
        <taxon>Propionibacteriales</taxon>
        <taxon>Nocardioidaceae</taxon>
        <taxon>Nocardioides</taxon>
    </lineage>
</organism>
<reference evidence="1 2" key="1">
    <citation type="submission" date="2023-07" db="EMBL/GenBank/DDBJ databases">
        <title>Sequencing the genomes of 1000 actinobacteria strains.</title>
        <authorList>
            <person name="Klenk H.-P."/>
        </authorList>
    </citation>
    <scope>NUCLEOTIDE SEQUENCE [LARGE SCALE GENOMIC DNA]</scope>
    <source>
        <strain evidence="1 2">GD13</strain>
    </source>
</reference>
<dbReference type="Proteomes" id="UP001240447">
    <property type="component" value="Unassembled WGS sequence"/>
</dbReference>
<sequence length="73" mass="7683">MVKDHLSKAEIRKDAVQSTVEATASAVGGVTTIITGAVRDIARTLGGFATEVFEIRDAARRAQDDQAEPGQPS</sequence>
<name>A0ABT9NLZ9_9ACTN</name>